<dbReference type="Proteomes" id="UP000294192">
    <property type="component" value="Unassembled WGS sequence"/>
</dbReference>
<dbReference type="RefSeq" id="WP_131598310.1">
    <property type="nucleotide sequence ID" value="NZ_CBDBYK010000005.1"/>
</dbReference>
<dbReference type="SUPFAM" id="SSF54060">
    <property type="entry name" value="His-Me finger endonucleases"/>
    <property type="match status" value="1"/>
</dbReference>
<proteinExistence type="predicted"/>
<organism evidence="4 5">
    <name type="scientific">Mycoplasma marinum</name>
    <dbReference type="NCBI Taxonomy" id="1937190"/>
    <lineage>
        <taxon>Bacteria</taxon>
        <taxon>Bacillati</taxon>
        <taxon>Mycoplasmatota</taxon>
        <taxon>Mollicutes</taxon>
        <taxon>Mycoplasmataceae</taxon>
        <taxon>Mycoplasma</taxon>
    </lineage>
</organism>
<feature type="signal peptide" evidence="3">
    <location>
        <begin position="1"/>
        <end position="24"/>
    </location>
</feature>
<evidence type="ECO:0000313" key="4">
    <source>
        <dbReference type="EMBL" id="TCG11873.1"/>
    </source>
</evidence>
<accession>A0A4R0XVJ8</accession>
<dbReference type="PROSITE" id="PS51257">
    <property type="entry name" value="PROKAR_LIPOPROTEIN"/>
    <property type="match status" value="1"/>
</dbReference>
<evidence type="ECO:0000256" key="3">
    <source>
        <dbReference type="SAM" id="SignalP"/>
    </source>
</evidence>
<dbReference type="InterPro" id="IPR007346">
    <property type="entry name" value="Endonuclease-I"/>
</dbReference>
<gene>
    <name evidence="4" type="ORF">C4B24_00560</name>
</gene>
<dbReference type="Pfam" id="PF04231">
    <property type="entry name" value="Endonuclease_1"/>
    <property type="match status" value="1"/>
</dbReference>
<dbReference type="PANTHER" id="PTHR33607:SF2">
    <property type="entry name" value="ENDONUCLEASE-1"/>
    <property type="match status" value="1"/>
</dbReference>
<evidence type="ECO:0000256" key="2">
    <source>
        <dbReference type="ARBA" id="ARBA00022801"/>
    </source>
</evidence>
<reference evidence="4 5" key="1">
    <citation type="submission" date="2018-02" db="EMBL/GenBank/DDBJ databases">
        <title>Mycoplasma marinum and Mycoplasma todarodis sp. nov., moderately halophilic and psychrotolerant mycoplasmas isolated from cephalopods.</title>
        <authorList>
            <person name="Viver T."/>
        </authorList>
    </citation>
    <scope>NUCLEOTIDE SEQUENCE [LARGE SCALE GENOMIC DNA]</scope>
    <source>
        <strain evidence="4 5">PE</strain>
    </source>
</reference>
<dbReference type="AlphaFoldDB" id="A0A4R0XVJ8"/>
<dbReference type="GO" id="GO:0016787">
    <property type="term" value="F:hydrolase activity"/>
    <property type="evidence" value="ECO:0007669"/>
    <property type="project" value="UniProtKB-KW"/>
</dbReference>
<protein>
    <submittedName>
        <fullName evidence="4">Uncharacterized protein</fullName>
    </submittedName>
</protein>
<keyword evidence="3" id="KW-0732">Signal</keyword>
<evidence type="ECO:0000313" key="5">
    <source>
        <dbReference type="Proteomes" id="UP000294192"/>
    </source>
</evidence>
<dbReference type="OrthoDB" id="9801679at2"/>
<dbReference type="EMBL" id="PSZO01000002">
    <property type="protein sequence ID" value="TCG11873.1"/>
    <property type="molecule type" value="Genomic_DNA"/>
</dbReference>
<keyword evidence="2" id="KW-0378">Hydrolase</keyword>
<keyword evidence="5" id="KW-1185">Reference proteome</keyword>
<dbReference type="GO" id="GO:0004518">
    <property type="term" value="F:nuclease activity"/>
    <property type="evidence" value="ECO:0007669"/>
    <property type="project" value="UniProtKB-KW"/>
</dbReference>
<dbReference type="PANTHER" id="PTHR33607">
    <property type="entry name" value="ENDONUCLEASE-1"/>
    <property type="match status" value="1"/>
</dbReference>
<evidence type="ECO:0000256" key="1">
    <source>
        <dbReference type="ARBA" id="ARBA00022722"/>
    </source>
</evidence>
<feature type="chain" id="PRO_5020311756" evidence="3">
    <location>
        <begin position="25"/>
        <end position="468"/>
    </location>
</feature>
<comment type="caution">
    <text evidence="4">The sequence shown here is derived from an EMBL/GenBank/DDBJ whole genome shotgun (WGS) entry which is preliminary data.</text>
</comment>
<dbReference type="InterPro" id="IPR044925">
    <property type="entry name" value="His-Me_finger_sf"/>
</dbReference>
<keyword evidence="1" id="KW-0540">Nuclease</keyword>
<sequence length="468" mass="52682">MKINKKYLLSLGATFAIVSMPIFSAVSCGKTKDLQGGNTKKDSVKIDDKKTKKTAIFTNEEIEKILNDRFTTKIIRATKEGAIAKTTGKYTNYVFPVGYTGKKDSHDIILETQEAEDIIKKSLKENNSAYIGSSDAIKEVKGISAKAYLKLSRYQYYAIASYALEKDENTQTEKTPQDSGTITITPKKVGNITYNKSNNYYMEANNLKGKKLFAKLHEIQGQHLNKIKGGSSGYGELYNTYKTAFKDNIFEHDNTVIDIYSENPNGSDPYNYIIGNNGRSYKHEGDMYNREHLIPQSWFDKKTPMRNDAQFVWPSDGKVNGVRSNYPHAPVLSASWTSKNHSKLGTNPKYGGTVFEPIDRFKGDIARSYLYFALTYYQSIDKTKGGANIFSNSFPYMKDNFLKLYIKWAKEDPVDEFDIQRNNGVSKAQGNRNPFIDYPGLIDNIWGSKGTGNASKSFENNGIAISIN</sequence>
<name>A0A4R0XVJ8_9MOLU</name>